<evidence type="ECO:0000259" key="2">
    <source>
        <dbReference type="PROSITE" id="PS50024"/>
    </source>
</evidence>
<keyword evidence="1" id="KW-0732">Signal</keyword>
<dbReference type="InterPro" id="IPR036364">
    <property type="entry name" value="SEA_dom_sf"/>
</dbReference>
<dbReference type="Pfam" id="PF01390">
    <property type="entry name" value="SEA"/>
    <property type="match status" value="1"/>
</dbReference>
<dbReference type="Gene3D" id="3.30.70.960">
    <property type="entry name" value="SEA domain"/>
    <property type="match status" value="1"/>
</dbReference>
<dbReference type="InterPro" id="IPR000082">
    <property type="entry name" value="SEA_dom"/>
</dbReference>
<sequence length="292" mass="32222">MAKKGKISNDDLLRFVAILLIHIQIVNSQVLPEVADTVEFSHTDEQMNHIREKRDVNTDIQEYIFIVDVNVPQVILLDQIKSLVASNNPLHTDNSTTIDGLNITAVCQQNGSEYLCTFDDQYVQPYNNCLTYNTCDNPDEATCTCISAKPSYGQVCVTKNVPLPNTTTPATPTKTTTTTTIITTTTTAIVHSLNFSLTINRPFDFALTDTSSATYAKYKKDIQSSIEDSYKSVPGYKHNSAKVIKFRPGSVIADFTIEATSDNLNLDSANKQLATSLRTQGYNLSDNASSQN</sequence>
<feature type="chain" id="PRO_5029821047" description="SEA domain-containing protein" evidence="1">
    <location>
        <begin position="29"/>
        <end position="292"/>
    </location>
</feature>
<feature type="non-terminal residue" evidence="3">
    <location>
        <position position="292"/>
    </location>
</feature>
<accession>A0A7J6AKM3</accession>
<proteinExistence type="predicted"/>
<organism evidence="3 4">
    <name type="scientific">Ameiurus melas</name>
    <name type="common">Black bullhead</name>
    <name type="synonym">Silurus melas</name>
    <dbReference type="NCBI Taxonomy" id="219545"/>
    <lineage>
        <taxon>Eukaryota</taxon>
        <taxon>Metazoa</taxon>
        <taxon>Chordata</taxon>
        <taxon>Craniata</taxon>
        <taxon>Vertebrata</taxon>
        <taxon>Euteleostomi</taxon>
        <taxon>Actinopterygii</taxon>
        <taxon>Neopterygii</taxon>
        <taxon>Teleostei</taxon>
        <taxon>Ostariophysi</taxon>
        <taxon>Siluriformes</taxon>
        <taxon>Ictaluridae</taxon>
        <taxon>Ameiurus</taxon>
    </lineage>
</organism>
<protein>
    <recommendedName>
        <fullName evidence="2">SEA domain-containing protein</fullName>
    </recommendedName>
</protein>
<dbReference type="Proteomes" id="UP000593565">
    <property type="component" value="Unassembled WGS sequence"/>
</dbReference>
<dbReference type="PROSITE" id="PS50024">
    <property type="entry name" value="SEA"/>
    <property type="match status" value="1"/>
</dbReference>
<evidence type="ECO:0000313" key="4">
    <source>
        <dbReference type="Proteomes" id="UP000593565"/>
    </source>
</evidence>
<name>A0A7J6AKM3_AMEME</name>
<reference evidence="3 4" key="1">
    <citation type="submission" date="2020-02" db="EMBL/GenBank/DDBJ databases">
        <title>A chromosome-scale genome assembly of the black bullhead catfish (Ameiurus melas).</title>
        <authorList>
            <person name="Wen M."/>
            <person name="Zham M."/>
            <person name="Cabau C."/>
            <person name="Klopp C."/>
            <person name="Donnadieu C."/>
            <person name="Roques C."/>
            <person name="Bouchez O."/>
            <person name="Lampietro C."/>
            <person name="Jouanno E."/>
            <person name="Herpin A."/>
            <person name="Louis A."/>
            <person name="Berthelot C."/>
            <person name="Parey E."/>
            <person name="Roest-Crollius H."/>
            <person name="Braasch I."/>
            <person name="Postlethwait J."/>
            <person name="Robinson-Rechavi M."/>
            <person name="Echchiki A."/>
            <person name="Begum T."/>
            <person name="Montfort J."/>
            <person name="Schartl M."/>
            <person name="Bobe J."/>
            <person name="Guiguen Y."/>
        </authorList>
    </citation>
    <scope>NUCLEOTIDE SEQUENCE [LARGE SCALE GENOMIC DNA]</scope>
    <source>
        <strain evidence="3">M_S1</strain>
        <tissue evidence="3">Blood</tissue>
    </source>
</reference>
<gene>
    <name evidence="3" type="ORF">AMELA_G00153260</name>
</gene>
<feature type="signal peptide" evidence="1">
    <location>
        <begin position="1"/>
        <end position="28"/>
    </location>
</feature>
<evidence type="ECO:0000256" key="1">
    <source>
        <dbReference type="SAM" id="SignalP"/>
    </source>
</evidence>
<dbReference type="EMBL" id="JAAGNN010000012">
    <property type="protein sequence ID" value="KAF4082579.1"/>
    <property type="molecule type" value="Genomic_DNA"/>
</dbReference>
<dbReference type="SUPFAM" id="SSF82671">
    <property type="entry name" value="SEA domain"/>
    <property type="match status" value="1"/>
</dbReference>
<keyword evidence="4" id="KW-1185">Reference proteome</keyword>
<feature type="domain" description="SEA" evidence="2">
    <location>
        <begin position="187"/>
        <end position="292"/>
    </location>
</feature>
<evidence type="ECO:0000313" key="3">
    <source>
        <dbReference type="EMBL" id="KAF4082579.1"/>
    </source>
</evidence>
<dbReference type="AlphaFoldDB" id="A0A7J6AKM3"/>
<comment type="caution">
    <text evidence="3">The sequence shown here is derived from an EMBL/GenBank/DDBJ whole genome shotgun (WGS) entry which is preliminary data.</text>
</comment>